<reference evidence="3" key="1">
    <citation type="journal article" date="2022" name="bioRxiv">
        <title>Sequencing and chromosome-scale assembly of the giantPleurodeles waltlgenome.</title>
        <authorList>
            <person name="Brown T."/>
            <person name="Elewa A."/>
            <person name="Iarovenko S."/>
            <person name="Subramanian E."/>
            <person name="Araus A.J."/>
            <person name="Petzold A."/>
            <person name="Susuki M."/>
            <person name="Suzuki K.-i.T."/>
            <person name="Hayashi T."/>
            <person name="Toyoda A."/>
            <person name="Oliveira C."/>
            <person name="Osipova E."/>
            <person name="Leigh N.D."/>
            <person name="Simon A."/>
            <person name="Yun M.H."/>
        </authorList>
    </citation>
    <scope>NUCLEOTIDE SEQUENCE</scope>
    <source>
        <strain evidence="3">20211129_DDA</strain>
        <tissue evidence="3">Liver</tissue>
    </source>
</reference>
<proteinExistence type="predicted"/>
<dbReference type="InterPro" id="IPR001584">
    <property type="entry name" value="Integrase_cat-core"/>
</dbReference>
<dbReference type="Proteomes" id="UP001066276">
    <property type="component" value="Chromosome 4_2"/>
</dbReference>
<sequence>MTDSWWKEAPFVSSEIEEHSIRRKLSKKKKREQKQGYRINSDDPKLAVSTDPKAIMSVAGSFRQAQREDPTLKNAWHSFPKEDLTNQGTPFMSRLMSEICHTLGVKQVRTSVYQPQTDGLVERYNKTMKTLLKKVISDSGRDWEKKLTLVLYALRTDIQSSTGHSPIGIPDPDVLWSGTNQQALPGDGRQQQPLCAVTRIEKEDGGDFEGEEREERVKVETILEEVEAAEGTKEAVRLWVFSVVSKGDPHQY</sequence>
<comment type="caution">
    <text evidence="3">The sequence shown here is derived from an EMBL/GenBank/DDBJ whole genome shotgun (WGS) entry which is preliminary data.</text>
</comment>
<gene>
    <name evidence="3" type="ORF">NDU88_005676</name>
</gene>
<dbReference type="PANTHER" id="PTHR37984">
    <property type="entry name" value="PROTEIN CBG26694"/>
    <property type="match status" value="1"/>
</dbReference>
<dbReference type="GO" id="GO:0003676">
    <property type="term" value="F:nucleic acid binding"/>
    <property type="evidence" value="ECO:0007669"/>
    <property type="project" value="InterPro"/>
</dbReference>
<feature type="compositionally biased region" description="Basic residues" evidence="1">
    <location>
        <begin position="21"/>
        <end position="32"/>
    </location>
</feature>
<dbReference type="SUPFAM" id="SSF53098">
    <property type="entry name" value="Ribonuclease H-like"/>
    <property type="match status" value="1"/>
</dbReference>
<dbReference type="InterPro" id="IPR050951">
    <property type="entry name" value="Retrovirus_Pol_polyprotein"/>
</dbReference>
<evidence type="ECO:0000313" key="4">
    <source>
        <dbReference type="Proteomes" id="UP001066276"/>
    </source>
</evidence>
<organism evidence="3 4">
    <name type="scientific">Pleurodeles waltl</name>
    <name type="common">Iberian ribbed newt</name>
    <dbReference type="NCBI Taxonomy" id="8319"/>
    <lineage>
        <taxon>Eukaryota</taxon>
        <taxon>Metazoa</taxon>
        <taxon>Chordata</taxon>
        <taxon>Craniata</taxon>
        <taxon>Vertebrata</taxon>
        <taxon>Euteleostomi</taxon>
        <taxon>Amphibia</taxon>
        <taxon>Batrachia</taxon>
        <taxon>Caudata</taxon>
        <taxon>Salamandroidea</taxon>
        <taxon>Salamandridae</taxon>
        <taxon>Pleurodelinae</taxon>
        <taxon>Pleurodeles</taxon>
    </lineage>
</organism>
<dbReference type="GO" id="GO:0015074">
    <property type="term" value="P:DNA integration"/>
    <property type="evidence" value="ECO:0007669"/>
    <property type="project" value="InterPro"/>
</dbReference>
<dbReference type="PANTHER" id="PTHR37984:SF15">
    <property type="entry name" value="INTEGRASE CATALYTIC DOMAIN-CONTAINING PROTEIN"/>
    <property type="match status" value="1"/>
</dbReference>
<feature type="region of interest" description="Disordered" evidence="1">
    <location>
        <begin position="17"/>
        <end position="46"/>
    </location>
</feature>
<dbReference type="InterPro" id="IPR012337">
    <property type="entry name" value="RNaseH-like_sf"/>
</dbReference>
<evidence type="ECO:0000313" key="3">
    <source>
        <dbReference type="EMBL" id="KAJ1165248.1"/>
    </source>
</evidence>
<evidence type="ECO:0000259" key="2">
    <source>
        <dbReference type="PROSITE" id="PS50994"/>
    </source>
</evidence>
<accession>A0AAV7SME0</accession>
<keyword evidence="4" id="KW-1185">Reference proteome</keyword>
<protein>
    <recommendedName>
        <fullName evidence="2">Integrase catalytic domain-containing protein</fullName>
    </recommendedName>
</protein>
<dbReference type="EMBL" id="JANPWB010000008">
    <property type="protein sequence ID" value="KAJ1165248.1"/>
    <property type="molecule type" value="Genomic_DNA"/>
</dbReference>
<name>A0AAV7SME0_PLEWA</name>
<dbReference type="Gene3D" id="3.30.420.10">
    <property type="entry name" value="Ribonuclease H-like superfamily/Ribonuclease H"/>
    <property type="match status" value="1"/>
</dbReference>
<evidence type="ECO:0000256" key="1">
    <source>
        <dbReference type="SAM" id="MobiDB-lite"/>
    </source>
</evidence>
<dbReference type="PROSITE" id="PS50994">
    <property type="entry name" value="INTEGRASE"/>
    <property type="match status" value="1"/>
</dbReference>
<dbReference type="InterPro" id="IPR036397">
    <property type="entry name" value="RNaseH_sf"/>
</dbReference>
<feature type="domain" description="Integrase catalytic" evidence="2">
    <location>
        <begin position="6"/>
        <end position="174"/>
    </location>
</feature>
<dbReference type="AlphaFoldDB" id="A0AAV7SME0"/>